<keyword evidence="1" id="KW-1133">Transmembrane helix</keyword>
<proteinExistence type="predicted"/>
<dbReference type="EMBL" id="PFGP01000032">
    <property type="protein sequence ID" value="PIW66720.1"/>
    <property type="molecule type" value="Genomic_DNA"/>
</dbReference>
<protein>
    <recommendedName>
        <fullName evidence="4">General secretion pathway GspH domain-containing protein</fullName>
    </recommendedName>
</protein>
<dbReference type="Proteomes" id="UP000231267">
    <property type="component" value="Unassembled WGS sequence"/>
</dbReference>
<evidence type="ECO:0008006" key="4">
    <source>
        <dbReference type="Google" id="ProtNLM"/>
    </source>
</evidence>
<dbReference type="GO" id="GO:0030420">
    <property type="term" value="P:establishment of competence for transformation"/>
    <property type="evidence" value="ECO:0007669"/>
    <property type="project" value="InterPro"/>
</dbReference>
<feature type="transmembrane region" description="Helical" evidence="1">
    <location>
        <begin position="6"/>
        <end position="27"/>
    </location>
</feature>
<dbReference type="InterPro" id="IPR012902">
    <property type="entry name" value="N_methyl_site"/>
</dbReference>
<dbReference type="SUPFAM" id="SSF54523">
    <property type="entry name" value="Pili subunits"/>
    <property type="match status" value="1"/>
</dbReference>
<dbReference type="InterPro" id="IPR045584">
    <property type="entry name" value="Pilin-like"/>
</dbReference>
<dbReference type="InterPro" id="IPR016785">
    <property type="entry name" value="ComGD"/>
</dbReference>
<dbReference type="NCBIfam" id="TIGR02532">
    <property type="entry name" value="IV_pilin_GFxxxE"/>
    <property type="match status" value="1"/>
</dbReference>
<gene>
    <name evidence="2" type="ORF">COW11_01845</name>
</gene>
<reference evidence="2 3" key="1">
    <citation type="submission" date="2017-09" db="EMBL/GenBank/DDBJ databases">
        <title>Depth-based differentiation of microbial function through sediment-hosted aquifers and enrichment of novel symbionts in the deep terrestrial subsurface.</title>
        <authorList>
            <person name="Probst A.J."/>
            <person name="Ladd B."/>
            <person name="Jarett J.K."/>
            <person name="Geller-Mcgrath D.E."/>
            <person name="Sieber C.M."/>
            <person name="Emerson J.B."/>
            <person name="Anantharaman K."/>
            <person name="Thomas B.C."/>
            <person name="Malmstrom R."/>
            <person name="Stieglmeier M."/>
            <person name="Klingl A."/>
            <person name="Woyke T."/>
            <person name="Ryan C.M."/>
            <person name="Banfield J.F."/>
        </authorList>
    </citation>
    <scope>NUCLEOTIDE SEQUENCE [LARGE SCALE GENOMIC DNA]</scope>
    <source>
        <strain evidence="2">CG12_big_fil_rev_8_21_14_0_65_43_15</strain>
    </source>
</reference>
<accession>A0A2J0LL00</accession>
<organism evidence="2 3">
    <name type="scientific">Candidatus Taenaricola geysiri</name>
    <dbReference type="NCBI Taxonomy" id="1974752"/>
    <lineage>
        <taxon>Bacteria</taxon>
        <taxon>Pseudomonadati</taxon>
        <taxon>Candidatus Omnitrophota</taxon>
        <taxon>Candidatus Taenaricola</taxon>
    </lineage>
</organism>
<comment type="caution">
    <text evidence="2">The sequence shown here is derived from an EMBL/GenBank/DDBJ whole genome shotgun (WGS) entry which is preliminary data.</text>
</comment>
<evidence type="ECO:0000256" key="1">
    <source>
        <dbReference type="SAM" id="Phobius"/>
    </source>
</evidence>
<name>A0A2J0LL00_9BACT</name>
<evidence type="ECO:0000313" key="3">
    <source>
        <dbReference type="Proteomes" id="UP000231267"/>
    </source>
</evidence>
<sequence>MKAYTLTELVIVVVIAGILAAVVIPMFNSAHDRIKIEAAYRQLMQDIRYVQQVAVARQVSHGISFDTVRESYFAYRQDISNIIKDPATYKPYTVTYASGKFSGIDLVSAVVVEFNSIGAPLSAGSVTISYKGVTKTVSVEENTGRVY</sequence>
<keyword evidence="1" id="KW-0812">Transmembrane</keyword>
<evidence type="ECO:0000313" key="2">
    <source>
        <dbReference type="EMBL" id="PIW66720.1"/>
    </source>
</evidence>
<dbReference type="AlphaFoldDB" id="A0A2J0LL00"/>
<dbReference type="PIRSF" id="PIRSF021292">
    <property type="entry name" value="Competence_ComGD"/>
    <property type="match status" value="1"/>
</dbReference>
<keyword evidence="1" id="KW-0472">Membrane</keyword>
<dbReference type="Gene3D" id="3.30.700.10">
    <property type="entry name" value="Glycoprotein, Type 4 Pilin"/>
    <property type="match status" value="1"/>
</dbReference>